<reference evidence="2 3" key="1">
    <citation type="submission" date="2018-06" db="EMBL/GenBank/DDBJ databases">
        <authorList>
            <consortium name="Pathogen Informatics"/>
            <person name="Doyle S."/>
        </authorList>
    </citation>
    <scope>NUCLEOTIDE SEQUENCE [LARGE SCALE GENOMIC DNA]</scope>
    <source>
        <strain evidence="2 3">NCTC8540</strain>
    </source>
</reference>
<organism evidence="2 3">
    <name type="scientific">Canicola haemoglobinophilus</name>
    <dbReference type="NCBI Taxonomy" id="733"/>
    <lineage>
        <taxon>Bacteria</taxon>
        <taxon>Pseudomonadati</taxon>
        <taxon>Pseudomonadota</taxon>
        <taxon>Gammaproteobacteria</taxon>
        <taxon>Pasteurellales</taxon>
        <taxon>Pasteurellaceae</taxon>
        <taxon>Canicola</taxon>
    </lineage>
</organism>
<protein>
    <submittedName>
        <fullName evidence="2">XRE family transcriptional regulator</fullName>
    </submittedName>
</protein>
<dbReference type="PROSITE" id="PS50943">
    <property type="entry name" value="HTH_CROC1"/>
    <property type="match status" value="1"/>
</dbReference>
<dbReference type="SUPFAM" id="SSF47413">
    <property type="entry name" value="lambda repressor-like DNA-binding domains"/>
    <property type="match status" value="1"/>
</dbReference>
<dbReference type="InterPro" id="IPR010982">
    <property type="entry name" value="Lambda_DNA-bd_dom_sf"/>
</dbReference>
<dbReference type="RefSeq" id="WP_115072832.1">
    <property type="nucleotide sequence ID" value="NZ_UGHE01000002.1"/>
</dbReference>
<dbReference type="SMART" id="SM00530">
    <property type="entry name" value="HTH_XRE"/>
    <property type="match status" value="1"/>
</dbReference>
<gene>
    <name evidence="2" type="ORF">NCTC8540_00840</name>
</gene>
<proteinExistence type="predicted"/>
<feature type="domain" description="HTH cro/C1-type" evidence="1">
    <location>
        <begin position="60"/>
        <end position="113"/>
    </location>
</feature>
<dbReference type="Gene3D" id="1.10.260.40">
    <property type="entry name" value="lambda repressor-like DNA-binding domains"/>
    <property type="match status" value="1"/>
</dbReference>
<evidence type="ECO:0000313" key="2">
    <source>
        <dbReference type="EMBL" id="STO68350.1"/>
    </source>
</evidence>
<dbReference type="GO" id="GO:0003677">
    <property type="term" value="F:DNA binding"/>
    <property type="evidence" value="ECO:0007669"/>
    <property type="project" value="InterPro"/>
</dbReference>
<dbReference type="EMBL" id="UGHJ01000001">
    <property type="protein sequence ID" value="STO68350.1"/>
    <property type="molecule type" value="Genomic_DNA"/>
</dbReference>
<dbReference type="Pfam" id="PF01381">
    <property type="entry name" value="HTH_3"/>
    <property type="match status" value="1"/>
</dbReference>
<dbReference type="AlphaFoldDB" id="A0AB38H899"/>
<comment type="caution">
    <text evidence="2">The sequence shown here is derived from an EMBL/GenBank/DDBJ whole genome shotgun (WGS) entry which is preliminary data.</text>
</comment>
<name>A0AB38H899_9PAST</name>
<evidence type="ECO:0000313" key="3">
    <source>
        <dbReference type="Proteomes" id="UP000254496"/>
    </source>
</evidence>
<sequence length="115" mass="12643">MNALTNIQYLHDESGQPAFAVMPIATLDWLKQQAKLSSPLETGVPFAVATFALENNCSALAAWREHLGLTQKEIASRLNISQSAYSQYEKATHLRKATREKIAIALGINAAQLDF</sequence>
<evidence type="ECO:0000259" key="1">
    <source>
        <dbReference type="PROSITE" id="PS50943"/>
    </source>
</evidence>
<dbReference type="InterPro" id="IPR001387">
    <property type="entry name" value="Cro/C1-type_HTH"/>
</dbReference>
<dbReference type="Proteomes" id="UP000254496">
    <property type="component" value="Unassembled WGS sequence"/>
</dbReference>
<accession>A0AB38H899</accession>
<dbReference type="CDD" id="cd00093">
    <property type="entry name" value="HTH_XRE"/>
    <property type="match status" value="1"/>
</dbReference>